<keyword evidence="1" id="KW-0732">Signal</keyword>
<dbReference type="Pfam" id="PF13650">
    <property type="entry name" value="Asp_protease_2"/>
    <property type="match status" value="1"/>
</dbReference>
<reference evidence="3" key="1">
    <citation type="journal article" date="2019" name="Int. J. Syst. Evol. Microbiol.">
        <title>The Global Catalogue of Microorganisms (GCM) 10K type strain sequencing project: providing services to taxonomists for standard genome sequencing and annotation.</title>
        <authorList>
            <consortium name="The Broad Institute Genomics Platform"/>
            <consortium name="The Broad Institute Genome Sequencing Center for Infectious Disease"/>
            <person name="Wu L."/>
            <person name="Ma J."/>
        </authorList>
    </citation>
    <scope>NUCLEOTIDE SEQUENCE [LARGE SCALE GENOMIC DNA]</scope>
    <source>
        <strain evidence="3">JCM 17452</strain>
    </source>
</reference>
<feature type="chain" id="PRO_5047319547" evidence="1">
    <location>
        <begin position="21"/>
        <end position="395"/>
    </location>
</feature>
<keyword evidence="2" id="KW-0378">Hydrolase</keyword>
<dbReference type="Gene3D" id="2.40.70.10">
    <property type="entry name" value="Acid Proteases"/>
    <property type="match status" value="1"/>
</dbReference>
<dbReference type="SUPFAM" id="SSF50630">
    <property type="entry name" value="Acid proteases"/>
    <property type="match status" value="1"/>
</dbReference>
<dbReference type="GO" id="GO:0008233">
    <property type="term" value="F:peptidase activity"/>
    <property type="evidence" value="ECO:0007669"/>
    <property type="project" value="UniProtKB-KW"/>
</dbReference>
<name>A0ABP8ED07_9FLAO</name>
<sequence>MSKAILKMFLFIVLASQTHAQKTKFKSGTSSPRNYYSEIKYEDVNGKIVIPVSINNKTYRFLFDTGAPNVISSGIFETLNIEKSTEITVSDANNNKQNMKNAIIPSLTIGDVIYKNSQALVFDDTNNIVFNCFEIDGIIGTNLLRKSIVKILPKENLLVLTNDRKRMSLSKDEAIDMVLRGGQSSPYISIGLQGENNAKEFLLLDTGASGFYDMCKKNYSTLKERNVTHELGNSIGASSLGMFGATKESVQYRVQIPTIKIVNHEFKNVITTTGNDDNSRIGSDILKYGDMTLDFRNKKFYFNPFEKQSDLDEKLFGFTPTIAENKLIVGMVWNEDLKEHMSYGDEILKVNDTDLAYLDLCHLLTMPSLFKNESTINITFKNENDEVNTMTLHRE</sequence>
<protein>
    <submittedName>
        <fullName evidence="2">Aspartyl protease family protein</fullName>
    </submittedName>
</protein>
<gene>
    <name evidence="2" type="ORF">GCM10022257_21080</name>
</gene>
<keyword evidence="3" id="KW-1185">Reference proteome</keyword>
<dbReference type="Proteomes" id="UP001500027">
    <property type="component" value="Unassembled WGS sequence"/>
</dbReference>
<dbReference type="GO" id="GO:0006508">
    <property type="term" value="P:proteolysis"/>
    <property type="evidence" value="ECO:0007669"/>
    <property type="project" value="UniProtKB-KW"/>
</dbReference>
<comment type="caution">
    <text evidence="2">The sequence shown here is derived from an EMBL/GenBank/DDBJ whole genome shotgun (WGS) entry which is preliminary data.</text>
</comment>
<dbReference type="InterPro" id="IPR021109">
    <property type="entry name" value="Peptidase_aspartic_dom_sf"/>
</dbReference>
<accession>A0ABP8ED07</accession>
<dbReference type="CDD" id="cd05483">
    <property type="entry name" value="retropepsin_like_bacteria"/>
    <property type="match status" value="1"/>
</dbReference>
<keyword evidence="2" id="KW-0645">Protease</keyword>
<dbReference type="EMBL" id="BAABAV010000002">
    <property type="protein sequence ID" value="GAA4270007.1"/>
    <property type="molecule type" value="Genomic_DNA"/>
</dbReference>
<dbReference type="RefSeq" id="WP_139002388.1">
    <property type="nucleotide sequence ID" value="NZ_BAABAV010000002.1"/>
</dbReference>
<evidence type="ECO:0000313" key="3">
    <source>
        <dbReference type="Proteomes" id="UP001500027"/>
    </source>
</evidence>
<organism evidence="2 3">
    <name type="scientific">Hyunsoonleella aestuarii</name>
    <dbReference type="NCBI Taxonomy" id="912802"/>
    <lineage>
        <taxon>Bacteria</taxon>
        <taxon>Pseudomonadati</taxon>
        <taxon>Bacteroidota</taxon>
        <taxon>Flavobacteriia</taxon>
        <taxon>Flavobacteriales</taxon>
        <taxon>Flavobacteriaceae</taxon>
    </lineage>
</organism>
<evidence type="ECO:0000313" key="2">
    <source>
        <dbReference type="EMBL" id="GAA4270007.1"/>
    </source>
</evidence>
<evidence type="ECO:0000256" key="1">
    <source>
        <dbReference type="SAM" id="SignalP"/>
    </source>
</evidence>
<feature type="signal peptide" evidence="1">
    <location>
        <begin position="1"/>
        <end position="20"/>
    </location>
</feature>
<dbReference type="InterPro" id="IPR034122">
    <property type="entry name" value="Retropepsin-like_bacterial"/>
</dbReference>
<proteinExistence type="predicted"/>